<dbReference type="Proteomes" id="UP000276834">
    <property type="component" value="Unassembled WGS sequence"/>
</dbReference>
<evidence type="ECO:0000313" key="2">
    <source>
        <dbReference type="EMBL" id="RLW00027.1"/>
    </source>
</evidence>
<reference evidence="2 3" key="1">
    <citation type="journal article" date="2018" name="Proc. R. Soc. B">
        <title>A non-coding region near Follistatin controls head colour polymorphism in the Gouldian finch.</title>
        <authorList>
            <person name="Toomey M.B."/>
            <person name="Marques C.I."/>
            <person name="Andrade P."/>
            <person name="Araujo P.M."/>
            <person name="Sabatino S."/>
            <person name="Gazda M.A."/>
            <person name="Afonso S."/>
            <person name="Lopes R.J."/>
            <person name="Corbo J.C."/>
            <person name="Carneiro M."/>
        </authorList>
    </citation>
    <scope>NUCLEOTIDE SEQUENCE [LARGE SCALE GENOMIC DNA]</scope>
    <source>
        <strain evidence="2">Red01</strain>
        <tissue evidence="2">Muscle</tissue>
    </source>
</reference>
<gene>
    <name evidence="2" type="ORF">DV515_00009243</name>
</gene>
<evidence type="ECO:0000256" key="1">
    <source>
        <dbReference type="SAM" id="MobiDB-lite"/>
    </source>
</evidence>
<comment type="caution">
    <text evidence="2">The sequence shown here is derived from an EMBL/GenBank/DDBJ whole genome shotgun (WGS) entry which is preliminary data.</text>
</comment>
<feature type="region of interest" description="Disordered" evidence="1">
    <location>
        <begin position="1"/>
        <end position="106"/>
    </location>
</feature>
<dbReference type="AlphaFoldDB" id="A0A3L8SCL1"/>
<name>A0A3L8SCL1_CHLGU</name>
<keyword evidence="3" id="KW-1185">Reference proteome</keyword>
<feature type="compositionally biased region" description="Low complexity" evidence="1">
    <location>
        <begin position="20"/>
        <end position="37"/>
    </location>
</feature>
<feature type="compositionally biased region" description="Basic and acidic residues" evidence="1">
    <location>
        <begin position="76"/>
        <end position="86"/>
    </location>
</feature>
<evidence type="ECO:0000313" key="3">
    <source>
        <dbReference type="Proteomes" id="UP000276834"/>
    </source>
</evidence>
<feature type="compositionally biased region" description="Basic and acidic residues" evidence="1">
    <location>
        <begin position="58"/>
        <end position="67"/>
    </location>
</feature>
<feature type="compositionally biased region" description="Basic and acidic residues" evidence="1">
    <location>
        <begin position="1"/>
        <end position="19"/>
    </location>
</feature>
<accession>A0A3L8SCL1</accession>
<proteinExistence type="predicted"/>
<organism evidence="2 3">
    <name type="scientific">Chloebia gouldiae</name>
    <name type="common">Gouldian finch</name>
    <name type="synonym">Erythrura gouldiae</name>
    <dbReference type="NCBI Taxonomy" id="44316"/>
    <lineage>
        <taxon>Eukaryota</taxon>
        <taxon>Metazoa</taxon>
        <taxon>Chordata</taxon>
        <taxon>Craniata</taxon>
        <taxon>Vertebrata</taxon>
        <taxon>Euteleostomi</taxon>
        <taxon>Archelosauria</taxon>
        <taxon>Archosauria</taxon>
        <taxon>Dinosauria</taxon>
        <taxon>Saurischia</taxon>
        <taxon>Theropoda</taxon>
        <taxon>Coelurosauria</taxon>
        <taxon>Aves</taxon>
        <taxon>Neognathae</taxon>
        <taxon>Neoaves</taxon>
        <taxon>Telluraves</taxon>
        <taxon>Australaves</taxon>
        <taxon>Passeriformes</taxon>
        <taxon>Passeroidea</taxon>
        <taxon>Passeridae</taxon>
        <taxon>Chloebia</taxon>
    </lineage>
</organism>
<protein>
    <submittedName>
        <fullName evidence="2">Uncharacterized protein</fullName>
    </submittedName>
</protein>
<feature type="non-terminal residue" evidence="2">
    <location>
        <position position="1"/>
    </location>
</feature>
<sequence>GAWGGRERRAGAGERRLADRSVGARAGLAGRAAISSSHGHLNATREPCLAKRGRGGAKSRERKEKRISISPRRSPKRGEVMERTGEQRGVGQKPLPTCWHSPARPAPGSAGGLQALELLLLSEEKVPVEASTAKWDLAGYPHLSTE</sequence>
<dbReference type="EMBL" id="QUSF01000029">
    <property type="protein sequence ID" value="RLW00027.1"/>
    <property type="molecule type" value="Genomic_DNA"/>
</dbReference>